<organism evidence="2">
    <name type="scientific">marine sediment metagenome</name>
    <dbReference type="NCBI Taxonomy" id="412755"/>
    <lineage>
        <taxon>unclassified sequences</taxon>
        <taxon>metagenomes</taxon>
        <taxon>ecological metagenomes</taxon>
    </lineage>
</organism>
<evidence type="ECO:0000313" key="2">
    <source>
        <dbReference type="EMBL" id="GAI42102.1"/>
    </source>
</evidence>
<accession>X1NDL8</accession>
<proteinExistence type="predicted"/>
<comment type="caution">
    <text evidence="2">The sequence shown here is derived from an EMBL/GenBank/DDBJ whole genome shotgun (WGS) entry which is preliminary data.</text>
</comment>
<reference evidence="2" key="1">
    <citation type="journal article" date="2014" name="Front. Microbiol.">
        <title>High frequency of phylogenetically diverse reductive dehalogenase-homologous genes in deep subseafloor sedimentary metagenomes.</title>
        <authorList>
            <person name="Kawai M."/>
            <person name="Futagami T."/>
            <person name="Toyoda A."/>
            <person name="Takaki Y."/>
            <person name="Nishi S."/>
            <person name="Hori S."/>
            <person name="Arai W."/>
            <person name="Tsubouchi T."/>
            <person name="Morono Y."/>
            <person name="Uchiyama I."/>
            <person name="Ito T."/>
            <person name="Fujiyama A."/>
            <person name="Inagaki F."/>
            <person name="Takami H."/>
        </authorList>
    </citation>
    <scope>NUCLEOTIDE SEQUENCE</scope>
    <source>
        <strain evidence="2">Expedition CK06-06</strain>
    </source>
</reference>
<dbReference type="EMBL" id="BARV01023901">
    <property type="protein sequence ID" value="GAI42102.1"/>
    <property type="molecule type" value="Genomic_DNA"/>
</dbReference>
<feature type="region of interest" description="Disordered" evidence="1">
    <location>
        <begin position="19"/>
        <end position="42"/>
    </location>
</feature>
<feature type="compositionally biased region" description="Gly residues" evidence="1">
    <location>
        <begin position="22"/>
        <end position="39"/>
    </location>
</feature>
<name>X1NDL8_9ZZZZ</name>
<sequence>MADAFENVLMPAVKTYVESHGVPGGGPSGGGPGAAGRGQGIAKEPERITVGCINPECDAVFDVTTARPGETDTIGQVSTNAQIPYITDFSQFTPL</sequence>
<protein>
    <submittedName>
        <fullName evidence="2">Uncharacterized protein</fullName>
    </submittedName>
</protein>
<dbReference type="AlphaFoldDB" id="X1NDL8"/>
<evidence type="ECO:0000256" key="1">
    <source>
        <dbReference type="SAM" id="MobiDB-lite"/>
    </source>
</evidence>
<gene>
    <name evidence="2" type="ORF">S06H3_39130</name>
</gene>